<name>A0A9X2JUH2_9GAMM</name>
<evidence type="ECO:0000313" key="3">
    <source>
        <dbReference type="Proteomes" id="UP001139474"/>
    </source>
</evidence>
<dbReference type="AlphaFoldDB" id="A0A9X2JUH2"/>
<keyword evidence="1" id="KW-0732">Signal</keyword>
<feature type="signal peptide" evidence="1">
    <location>
        <begin position="1"/>
        <end position="17"/>
    </location>
</feature>
<accession>A0A9X2JUH2</accession>
<feature type="chain" id="PRO_5040878783" description="Calcium-binding protein" evidence="1">
    <location>
        <begin position="18"/>
        <end position="374"/>
    </location>
</feature>
<dbReference type="Proteomes" id="UP001139474">
    <property type="component" value="Unassembled WGS sequence"/>
</dbReference>
<protein>
    <recommendedName>
        <fullName evidence="4">Calcium-binding protein</fullName>
    </recommendedName>
</protein>
<keyword evidence="3" id="KW-1185">Reference proteome</keyword>
<comment type="caution">
    <text evidence="2">The sequence shown here is derived from an EMBL/GenBank/DDBJ whole genome shotgun (WGS) entry which is preliminary data.</text>
</comment>
<proteinExistence type="predicted"/>
<organism evidence="2 3">
    <name type="scientific">Idiomarina rhizosphaerae</name>
    <dbReference type="NCBI Taxonomy" id="2961572"/>
    <lineage>
        <taxon>Bacteria</taxon>
        <taxon>Pseudomonadati</taxon>
        <taxon>Pseudomonadota</taxon>
        <taxon>Gammaproteobacteria</taxon>
        <taxon>Alteromonadales</taxon>
        <taxon>Idiomarinaceae</taxon>
        <taxon>Idiomarina</taxon>
    </lineage>
</organism>
<dbReference type="RefSeq" id="WP_253618459.1">
    <property type="nucleotide sequence ID" value="NZ_JAMZDE010000005.1"/>
</dbReference>
<evidence type="ECO:0000256" key="1">
    <source>
        <dbReference type="SAM" id="SignalP"/>
    </source>
</evidence>
<gene>
    <name evidence="2" type="ORF">NJR55_05205</name>
</gene>
<sequence>MRHFLALLLCVPLMVFAETKENPLSDIAPYFEQGRINTLLDYVSNPQNEAQIYTMLGRSDKVYEFLTKYTEYSYCKLDSSAKKVPATPLVKKHIADHQVVMVNENHFNVASRALVAKWLPWFKEQGFTHVGFEAFGPGEKAAREFYFQESMMSNLIQKAEALGFKVFGYEAEKSTPDDMDFAEGFAFRDKQQAENIIEQITQADDNARFLIFAGWAHIAEAPLKYPGGKYRTMSDFLKNDHGINPLTIDTTACPYSGDENNPLASYAYKQDGDIINVGSVQNVDIQIRVPKAPPTNIGYFRKALGDAYIPNEADWPESKPVILQAYNTETGYVADRVMSDAGEQLPLYLPSGNYRVTLHSLNGDLIWDDRVELD</sequence>
<evidence type="ECO:0008006" key="4">
    <source>
        <dbReference type="Google" id="ProtNLM"/>
    </source>
</evidence>
<dbReference type="EMBL" id="JAMZDE010000005">
    <property type="protein sequence ID" value="MCP1338986.1"/>
    <property type="molecule type" value="Genomic_DNA"/>
</dbReference>
<dbReference type="SUPFAM" id="SSF159501">
    <property type="entry name" value="EreA/ChaN-like"/>
    <property type="match status" value="1"/>
</dbReference>
<reference evidence="2" key="1">
    <citation type="submission" date="2022-06" db="EMBL/GenBank/DDBJ databases">
        <title>Idiomarina rhizosphaerae M1R2S28.</title>
        <authorList>
            <person name="Sun J.-Q."/>
            <person name="Li L.-F."/>
        </authorList>
    </citation>
    <scope>NUCLEOTIDE SEQUENCE</scope>
    <source>
        <strain evidence="2">M1R2S28</strain>
    </source>
</reference>
<evidence type="ECO:0000313" key="2">
    <source>
        <dbReference type="EMBL" id="MCP1338986.1"/>
    </source>
</evidence>